<name>A0ABW4RR43_9ACTN</name>
<gene>
    <name evidence="3" type="ORF">ACFSCS_01005</name>
</gene>
<feature type="domain" description="MaoC-like" evidence="2">
    <location>
        <begin position="23"/>
        <end position="117"/>
    </location>
</feature>
<dbReference type="SUPFAM" id="SSF54637">
    <property type="entry name" value="Thioesterase/thiol ester dehydrase-isomerase"/>
    <property type="match status" value="1"/>
</dbReference>
<dbReference type="RefSeq" id="WP_343871848.1">
    <property type="nucleotide sequence ID" value="NZ_BAAAIX010000003.1"/>
</dbReference>
<comment type="caution">
    <text evidence="3">The sequence shown here is derived from an EMBL/GenBank/DDBJ whole genome shotgun (WGS) entry which is preliminary data.</text>
</comment>
<organism evidence="3 4">
    <name type="scientific">Luteococcus peritonei</name>
    <dbReference type="NCBI Taxonomy" id="88874"/>
    <lineage>
        <taxon>Bacteria</taxon>
        <taxon>Bacillati</taxon>
        <taxon>Actinomycetota</taxon>
        <taxon>Actinomycetes</taxon>
        <taxon>Propionibacteriales</taxon>
        <taxon>Propionibacteriaceae</taxon>
        <taxon>Luteococcus</taxon>
    </lineage>
</organism>
<evidence type="ECO:0000256" key="1">
    <source>
        <dbReference type="ARBA" id="ARBA00005254"/>
    </source>
</evidence>
<reference evidence="4" key="1">
    <citation type="journal article" date="2019" name="Int. J. Syst. Evol. Microbiol.">
        <title>The Global Catalogue of Microorganisms (GCM) 10K type strain sequencing project: providing services to taxonomists for standard genome sequencing and annotation.</title>
        <authorList>
            <consortium name="The Broad Institute Genomics Platform"/>
            <consortium name="The Broad Institute Genome Sequencing Center for Infectious Disease"/>
            <person name="Wu L."/>
            <person name="Ma J."/>
        </authorList>
    </citation>
    <scope>NUCLEOTIDE SEQUENCE [LARGE SCALE GENOMIC DNA]</scope>
    <source>
        <strain evidence="4">CAIM 431</strain>
    </source>
</reference>
<evidence type="ECO:0000313" key="3">
    <source>
        <dbReference type="EMBL" id="MFD1888763.1"/>
    </source>
</evidence>
<dbReference type="Proteomes" id="UP001597326">
    <property type="component" value="Unassembled WGS sequence"/>
</dbReference>
<sequence>MSFDPAAVAVGDQLPGLEVRLGRPEVVRYSGASTDLNPIHFSDRHARAIGLPGVVAHGMWTMGTALRVVTDWCSDPGLVQSYFVRFTRPLQVPDDDEGLLVRFGGTVTQVADGVATVQLEATSGDEKVLGAARAEVWLEEAR</sequence>
<comment type="similarity">
    <text evidence="1">Belongs to the enoyl-CoA hydratase/isomerase family.</text>
</comment>
<evidence type="ECO:0000313" key="4">
    <source>
        <dbReference type="Proteomes" id="UP001597326"/>
    </source>
</evidence>
<keyword evidence="4" id="KW-1185">Reference proteome</keyword>
<dbReference type="EMBL" id="JBHUFZ010000003">
    <property type="protein sequence ID" value="MFD1888763.1"/>
    <property type="molecule type" value="Genomic_DNA"/>
</dbReference>
<proteinExistence type="inferred from homology"/>
<dbReference type="PANTHER" id="PTHR43841">
    <property type="entry name" value="3-HYDROXYACYL-THIOESTER DEHYDRATASE HTDX-RELATED"/>
    <property type="match status" value="1"/>
</dbReference>
<dbReference type="Pfam" id="PF01575">
    <property type="entry name" value="MaoC_dehydratas"/>
    <property type="match status" value="1"/>
</dbReference>
<dbReference type="InterPro" id="IPR029069">
    <property type="entry name" value="HotDog_dom_sf"/>
</dbReference>
<dbReference type="PANTHER" id="PTHR43841:SF3">
    <property type="entry name" value="(3R)-HYDROXYACYL-ACP DEHYDRATASE SUBUNIT HADB"/>
    <property type="match status" value="1"/>
</dbReference>
<accession>A0ABW4RR43</accession>
<protein>
    <submittedName>
        <fullName evidence="3">MaoC/PaaZ C-terminal domain-containing protein</fullName>
    </submittedName>
</protein>
<dbReference type="InterPro" id="IPR002539">
    <property type="entry name" value="MaoC-like_dom"/>
</dbReference>
<dbReference type="Gene3D" id="3.10.129.10">
    <property type="entry name" value="Hotdog Thioesterase"/>
    <property type="match status" value="1"/>
</dbReference>
<evidence type="ECO:0000259" key="2">
    <source>
        <dbReference type="Pfam" id="PF01575"/>
    </source>
</evidence>